<keyword evidence="1" id="KW-0547">Nucleotide-binding</keyword>
<evidence type="ECO:0000256" key="1">
    <source>
        <dbReference type="ARBA" id="ARBA00022741"/>
    </source>
</evidence>
<dbReference type="SMART" id="SM00487">
    <property type="entry name" value="DEXDc"/>
    <property type="match status" value="1"/>
</dbReference>
<dbReference type="AlphaFoldDB" id="A0AAE4L2G7"/>
<keyword evidence="6" id="KW-0347">Helicase</keyword>
<dbReference type="PROSITE" id="PS51192">
    <property type="entry name" value="HELICASE_ATP_BIND_1"/>
    <property type="match status" value="1"/>
</dbReference>
<dbReference type="GO" id="GO:0006302">
    <property type="term" value="P:double-strand break repair"/>
    <property type="evidence" value="ECO:0007669"/>
    <property type="project" value="TreeGrafter"/>
</dbReference>
<dbReference type="Gene3D" id="3.40.50.300">
    <property type="entry name" value="P-loop containing nucleotide triphosphate hydrolases"/>
    <property type="match status" value="2"/>
</dbReference>
<keyword evidence="2" id="KW-0067">ATP-binding</keyword>
<sequence length="434" mass="49058">METIGQQLSVSEWQTFYPTVDLANACKKPALQKVSQGYFCERCESLSQVKVPAGFFYCPHCLSLGRMTSQTFLYYFPAKKIAPRSVKLVWQGILSPAQEKIARKLVADQAIGRTFLLWAVTGAGKTEMLFLLLKKFLEEGKRIAITAPRVDVCNELYLRFTQAFPQEAISLFHGQEKKEAGDVFVICTVHQLLRYQNYFDLVIVDEVDAFPYAQDPLLIRAVGKAGQATGQRVYLSATPSPQLKKSVDRLYHLPARYHRRPLPVPQLLFDWRLEQRLLKAELSKKAVVKLVELLDKNNLLLFCPSIPLLEKLSCYLQKNFSECQMTTVFAADQERLVKVENMRAGKYQLLLTTTILERGITFENVSVVVLQASHRIFTQAALVQIAGRADRKGEYTQAEVIFITSEVTSAIKAAIKEIEENNRQARAGGLIDAL</sequence>
<evidence type="ECO:0000313" key="7">
    <source>
        <dbReference type="Proteomes" id="UP001180842"/>
    </source>
</evidence>
<dbReference type="SUPFAM" id="SSF52540">
    <property type="entry name" value="P-loop containing nucleoside triphosphate hydrolases"/>
    <property type="match status" value="1"/>
</dbReference>
<dbReference type="EMBL" id="JARQAI010000007">
    <property type="protein sequence ID" value="MDT2736803.1"/>
    <property type="molecule type" value="Genomic_DNA"/>
</dbReference>
<dbReference type="Pfam" id="PF04851">
    <property type="entry name" value="ResIII"/>
    <property type="match status" value="1"/>
</dbReference>
<evidence type="ECO:0000313" key="6">
    <source>
        <dbReference type="EMBL" id="MDT2736803.1"/>
    </source>
</evidence>
<keyword evidence="3" id="KW-0238">DNA-binding</keyword>
<dbReference type="PANTHER" id="PTHR30580">
    <property type="entry name" value="PRIMOSOMAL PROTEIN N"/>
    <property type="match status" value="1"/>
</dbReference>
<dbReference type="GO" id="GO:0003677">
    <property type="term" value="F:DNA binding"/>
    <property type="evidence" value="ECO:0007669"/>
    <property type="project" value="UniProtKB-KW"/>
</dbReference>
<dbReference type="GO" id="GO:0006310">
    <property type="term" value="P:DNA recombination"/>
    <property type="evidence" value="ECO:0007669"/>
    <property type="project" value="TreeGrafter"/>
</dbReference>
<dbReference type="PROSITE" id="PS51194">
    <property type="entry name" value="HELICASE_CTER"/>
    <property type="match status" value="1"/>
</dbReference>
<organism evidence="6 7">
    <name type="scientific">Enterococcus pseudoavium</name>
    <dbReference type="NCBI Taxonomy" id="44007"/>
    <lineage>
        <taxon>Bacteria</taxon>
        <taxon>Bacillati</taxon>
        <taxon>Bacillota</taxon>
        <taxon>Bacilli</taxon>
        <taxon>Lactobacillales</taxon>
        <taxon>Enterococcaceae</taxon>
        <taxon>Enterococcus</taxon>
    </lineage>
</organism>
<dbReference type="InterPro" id="IPR006935">
    <property type="entry name" value="Helicase/UvrB_N"/>
</dbReference>
<dbReference type="InterPro" id="IPR014001">
    <property type="entry name" value="Helicase_ATP-bd"/>
</dbReference>
<dbReference type="SMART" id="SM00490">
    <property type="entry name" value="HELICc"/>
    <property type="match status" value="1"/>
</dbReference>
<dbReference type="GO" id="GO:0043138">
    <property type="term" value="F:3'-5' DNA helicase activity"/>
    <property type="evidence" value="ECO:0007669"/>
    <property type="project" value="TreeGrafter"/>
</dbReference>
<dbReference type="Pfam" id="PF00271">
    <property type="entry name" value="Helicase_C"/>
    <property type="match status" value="1"/>
</dbReference>
<evidence type="ECO:0000259" key="5">
    <source>
        <dbReference type="PROSITE" id="PS51194"/>
    </source>
</evidence>
<comment type="caution">
    <text evidence="6">The sequence shown here is derived from an EMBL/GenBank/DDBJ whole genome shotgun (WGS) entry which is preliminary data.</text>
</comment>
<gene>
    <name evidence="6" type="ORF">P7H00_06650</name>
</gene>
<protein>
    <submittedName>
        <fullName evidence="6">DEAD/DEAH box helicase family protein</fullName>
    </submittedName>
</protein>
<dbReference type="GO" id="GO:0006270">
    <property type="term" value="P:DNA replication initiation"/>
    <property type="evidence" value="ECO:0007669"/>
    <property type="project" value="TreeGrafter"/>
</dbReference>
<evidence type="ECO:0000256" key="2">
    <source>
        <dbReference type="ARBA" id="ARBA00022840"/>
    </source>
</evidence>
<reference evidence="6" key="1">
    <citation type="submission" date="2023-03" db="EMBL/GenBank/DDBJ databases">
        <authorList>
            <person name="Shen W."/>
            <person name="Cai J."/>
        </authorList>
    </citation>
    <scope>NUCLEOTIDE SEQUENCE</scope>
    <source>
        <strain evidence="6">P69-2</strain>
    </source>
</reference>
<dbReference type="GO" id="GO:0016787">
    <property type="term" value="F:hydrolase activity"/>
    <property type="evidence" value="ECO:0007669"/>
    <property type="project" value="InterPro"/>
</dbReference>
<dbReference type="GO" id="GO:0005524">
    <property type="term" value="F:ATP binding"/>
    <property type="evidence" value="ECO:0007669"/>
    <property type="project" value="UniProtKB-KW"/>
</dbReference>
<accession>A0AAE4L2G7</accession>
<evidence type="ECO:0000256" key="3">
    <source>
        <dbReference type="ARBA" id="ARBA00023125"/>
    </source>
</evidence>
<dbReference type="InterPro" id="IPR001650">
    <property type="entry name" value="Helicase_C-like"/>
</dbReference>
<dbReference type="PANTHER" id="PTHR30580:SF1">
    <property type="entry name" value="COMF OPERON PROTEIN 1"/>
    <property type="match status" value="1"/>
</dbReference>
<name>A0AAE4L2G7_9ENTE</name>
<dbReference type="Proteomes" id="UP001180842">
    <property type="component" value="Unassembled WGS sequence"/>
</dbReference>
<feature type="domain" description="Helicase ATP-binding" evidence="4">
    <location>
        <begin position="106"/>
        <end position="257"/>
    </location>
</feature>
<feature type="domain" description="Helicase C-terminal" evidence="5">
    <location>
        <begin position="286"/>
        <end position="434"/>
    </location>
</feature>
<proteinExistence type="predicted"/>
<dbReference type="RefSeq" id="WP_311796907.1">
    <property type="nucleotide sequence ID" value="NZ_JARQAI010000007.1"/>
</dbReference>
<keyword evidence="6" id="KW-0378">Hydrolase</keyword>
<dbReference type="InterPro" id="IPR027417">
    <property type="entry name" value="P-loop_NTPase"/>
</dbReference>
<evidence type="ECO:0000259" key="4">
    <source>
        <dbReference type="PROSITE" id="PS51192"/>
    </source>
</evidence>